<dbReference type="PRINTS" id="PR00455">
    <property type="entry name" value="HTHTETR"/>
</dbReference>
<dbReference type="Proteomes" id="UP001501116">
    <property type="component" value="Unassembled WGS sequence"/>
</dbReference>
<dbReference type="PANTHER" id="PTHR30055">
    <property type="entry name" value="HTH-TYPE TRANSCRIPTIONAL REGULATOR RUTR"/>
    <property type="match status" value="1"/>
</dbReference>
<gene>
    <name evidence="6" type="ORF">GCM10009754_09780</name>
</gene>
<dbReference type="Pfam" id="PF00440">
    <property type="entry name" value="TetR_N"/>
    <property type="match status" value="1"/>
</dbReference>
<accession>A0ABN2Q5B2</accession>
<evidence type="ECO:0000256" key="2">
    <source>
        <dbReference type="ARBA" id="ARBA00023125"/>
    </source>
</evidence>
<feature type="domain" description="HTH tetR-type" evidence="5">
    <location>
        <begin position="16"/>
        <end position="75"/>
    </location>
</feature>
<evidence type="ECO:0000256" key="4">
    <source>
        <dbReference type="PROSITE-ProRule" id="PRU00335"/>
    </source>
</evidence>
<evidence type="ECO:0000313" key="6">
    <source>
        <dbReference type="EMBL" id="GAA1944157.1"/>
    </source>
</evidence>
<dbReference type="InterPro" id="IPR009057">
    <property type="entry name" value="Homeodomain-like_sf"/>
</dbReference>
<reference evidence="6 7" key="1">
    <citation type="journal article" date="2019" name="Int. J. Syst. Evol. Microbiol.">
        <title>The Global Catalogue of Microorganisms (GCM) 10K type strain sequencing project: providing services to taxonomists for standard genome sequencing and annotation.</title>
        <authorList>
            <consortium name="The Broad Institute Genomics Platform"/>
            <consortium name="The Broad Institute Genome Sequencing Center for Infectious Disease"/>
            <person name="Wu L."/>
            <person name="Ma J."/>
        </authorList>
    </citation>
    <scope>NUCLEOTIDE SEQUENCE [LARGE SCALE GENOMIC DNA]</scope>
    <source>
        <strain evidence="6 7">JCM 14545</strain>
    </source>
</reference>
<dbReference type="EMBL" id="BAAANN010000003">
    <property type="protein sequence ID" value="GAA1944157.1"/>
    <property type="molecule type" value="Genomic_DNA"/>
</dbReference>
<dbReference type="InterPro" id="IPR001647">
    <property type="entry name" value="HTH_TetR"/>
</dbReference>
<dbReference type="InterPro" id="IPR049445">
    <property type="entry name" value="TetR_SbtR-like_C"/>
</dbReference>
<evidence type="ECO:0000256" key="3">
    <source>
        <dbReference type="ARBA" id="ARBA00023163"/>
    </source>
</evidence>
<organism evidence="6 7">
    <name type="scientific">Amycolatopsis minnesotensis</name>
    <dbReference type="NCBI Taxonomy" id="337894"/>
    <lineage>
        <taxon>Bacteria</taxon>
        <taxon>Bacillati</taxon>
        <taxon>Actinomycetota</taxon>
        <taxon>Actinomycetes</taxon>
        <taxon>Pseudonocardiales</taxon>
        <taxon>Pseudonocardiaceae</taxon>
        <taxon>Amycolatopsis</taxon>
    </lineage>
</organism>
<dbReference type="InterPro" id="IPR036271">
    <property type="entry name" value="Tet_transcr_reg_TetR-rel_C_sf"/>
</dbReference>
<dbReference type="SUPFAM" id="SSF48498">
    <property type="entry name" value="Tetracyclin repressor-like, C-terminal domain"/>
    <property type="match status" value="1"/>
</dbReference>
<dbReference type="Gene3D" id="1.10.357.10">
    <property type="entry name" value="Tetracycline Repressor, domain 2"/>
    <property type="match status" value="1"/>
</dbReference>
<dbReference type="PROSITE" id="PS50977">
    <property type="entry name" value="HTH_TETR_2"/>
    <property type="match status" value="1"/>
</dbReference>
<dbReference type="Pfam" id="PF21597">
    <property type="entry name" value="TetR_C_43"/>
    <property type="match status" value="1"/>
</dbReference>
<evidence type="ECO:0000313" key="7">
    <source>
        <dbReference type="Proteomes" id="UP001501116"/>
    </source>
</evidence>
<proteinExistence type="predicted"/>
<keyword evidence="1" id="KW-0805">Transcription regulation</keyword>
<dbReference type="InterPro" id="IPR050109">
    <property type="entry name" value="HTH-type_TetR-like_transc_reg"/>
</dbReference>
<keyword evidence="7" id="KW-1185">Reference proteome</keyword>
<dbReference type="PANTHER" id="PTHR30055:SF234">
    <property type="entry name" value="HTH-TYPE TRANSCRIPTIONAL REGULATOR BETI"/>
    <property type="match status" value="1"/>
</dbReference>
<evidence type="ECO:0000256" key="1">
    <source>
        <dbReference type="ARBA" id="ARBA00023015"/>
    </source>
</evidence>
<sequence>MSTTESGRKPRRADARRNYEQLLATAHELFAEHGTDASLEEVARRAGVGIGTLYRHFPTRDALLEALVGDRFDKLHAEAGRLLAAHPPAEALEEWLRRFIAGTSTYRGLVTTVMADAHGTGSELDHSCARLQKAGSDLVFRAQHAGAIRRDVAAGDVLAMAAGISWVSGQAPDGDDRTRRLLDLLMSGIRL</sequence>
<name>A0ABN2Q5B2_9PSEU</name>
<keyword evidence="3" id="KW-0804">Transcription</keyword>
<dbReference type="SUPFAM" id="SSF46689">
    <property type="entry name" value="Homeodomain-like"/>
    <property type="match status" value="1"/>
</dbReference>
<keyword evidence="2 4" id="KW-0238">DNA-binding</keyword>
<dbReference type="RefSeq" id="WP_344413850.1">
    <property type="nucleotide sequence ID" value="NZ_BAAANN010000003.1"/>
</dbReference>
<comment type="caution">
    <text evidence="6">The sequence shown here is derived from an EMBL/GenBank/DDBJ whole genome shotgun (WGS) entry which is preliminary data.</text>
</comment>
<feature type="DNA-binding region" description="H-T-H motif" evidence="4">
    <location>
        <begin position="38"/>
        <end position="57"/>
    </location>
</feature>
<protein>
    <submittedName>
        <fullName evidence="6">TetR/AcrR family transcriptional regulator</fullName>
    </submittedName>
</protein>
<evidence type="ECO:0000259" key="5">
    <source>
        <dbReference type="PROSITE" id="PS50977"/>
    </source>
</evidence>